<keyword evidence="3" id="KW-1185">Reference proteome</keyword>
<organism evidence="2 3">
    <name type="scientific">Ameiurus melas</name>
    <name type="common">Black bullhead</name>
    <name type="synonym">Silurus melas</name>
    <dbReference type="NCBI Taxonomy" id="219545"/>
    <lineage>
        <taxon>Eukaryota</taxon>
        <taxon>Metazoa</taxon>
        <taxon>Chordata</taxon>
        <taxon>Craniata</taxon>
        <taxon>Vertebrata</taxon>
        <taxon>Euteleostomi</taxon>
        <taxon>Actinopterygii</taxon>
        <taxon>Neopterygii</taxon>
        <taxon>Teleostei</taxon>
        <taxon>Ostariophysi</taxon>
        <taxon>Siluriformes</taxon>
        <taxon>Ictaluridae</taxon>
        <taxon>Ameiurus</taxon>
    </lineage>
</organism>
<accession>A0A7J5ZN21</accession>
<keyword evidence="1" id="KW-0175">Coiled coil</keyword>
<dbReference type="Proteomes" id="UP000593565">
    <property type="component" value="Unassembled WGS sequence"/>
</dbReference>
<dbReference type="AlphaFoldDB" id="A0A7J5ZN21"/>
<name>A0A7J5ZN21_AMEME</name>
<feature type="coiled-coil region" evidence="1">
    <location>
        <begin position="194"/>
        <end position="228"/>
    </location>
</feature>
<dbReference type="EMBL" id="JAAGNN010000026">
    <property type="protein sequence ID" value="KAF4071866.1"/>
    <property type="molecule type" value="Genomic_DNA"/>
</dbReference>
<gene>
    <name evidence="2" type="ORF">AMELA_G00267810</name>
</gene>
<sequence length="230" mass="26959">MAESRVRDTNRVRDMYEGVDPGEMTTRQKKAHRGRTLQMNPDVLFKIYQEEKLHVLLFSPTDDEEWMRVIQNRFPASFELTRRRAVHGRLPVINMSGPEEELERICARFDQLYKEVQENILDGEAAQKNLAAEIEELKLRIGKLEIEINVLLRRLVCALNTTCPTQEELERICDWFDQFYNEVQENILDGHAALRNITAEIEEVSLRIGKLEIEINVLQRRLAEVQIRGQ</sequence>
<reference evidence="2 3" key="1">
    <citation type="submission" date="2020-02" db="EMBL/GenBank/DDBJ databases">
        <title>A chromosome-scale genome assembly of the black bullhead catfish (Ameiurus melas).</title>
        <authorList>
            <person name="Wen M."/>
            <person name="Zham M."/>
            <person name="Cabau C."/>
            <person name="Klopp C."/>
            <person name="Donnadieu C."/>
            <person name="Roques C."/>
            <person name="Bouchez O."/>
            <person name="Lampietro C."/>
            <person name="Jouanno E."/>
            <person name="Herpin A."/>
            <person name="Louis A."/>
            <person name="Berthelot C."/>
            <person name="Parey E."/>
            <person name="Roest-Crollius H."/>
            <person name="Braasch I."/>
            <person name="Postlethwait J."/>
            <person name="Robinson-Rechavi M."/>
            <person name="Echchiki A."/>
            <person name="Begum T."/>
            <person name="Montfort J."/>
            <person name="Schartl M."/>
            <person name="Bobe J."/>
            <person name="Guiguen Y."/>
        </authorList>
    </citation>
    <scope>NUCLEOTIDE SEQUENCE [LARGE SCALE GENOMIC DNA]</scope>
    <source>
        <strain evidence="2">M_S1</strain>
        <tissue evidence="2">Blood</tissue>
    </source>
</reference>
<evidence type="ECO:0000313" key="2">
    <source>
        <dbReference type="EMBL" id="KAF4071866.1"/>
    </source>
</evidence>
<comment type="caution">
    <text evidence="2">The sequence shown here is derived from an EMBL/GenBank/DDBJ whole genome shotgun (WGS) entry which is preliminary data.</text>
</comment>
<dbReference type="SUPFAM" id="SSF57997">
    <property type="entry name" value="Tropomyosin"/>
    <property type="match status" value="1"/>
</dbReference>
<feature type="coiled-coil region" evidence="1">
    <location>
        <begin position="99"/>
        <end position="154"/>
    </location>
</feature>
<proteinExistence type="predicted"/>
<evidence type="ECO:0000313" key="3">
    <source>
        <dbReference type="Proteomes" id="UP000593565"/>
    </source>
</evidence>
<evidence type="ECO:0000256" key="1">
    <source>
        <dbReference type="SAM" id="Coils"/>
    </source>
</evidence>
<protein>
    <submittedName>
        <fullName evidence="2">Uncharacterized protein</fullName>
    </submittedName>
</protein>